<dbReference type="AlphaFoldDB" id="A0A4S3LXI7"/>
<name>A0A4S3LXI7_9FLAO</name>
<feature type="transmembrane region" description="Helical" evidence="1">
    <location>
        <begin position="54"/>
        <end position="71"/>
    </location>
</feature>
<gene>
    <name evidence="2" type="ORF">E7Z59_14440</name>
</gene>
<comment type="caution">
    <text evidence="2">The sequence shown here is derived from an EMBL/GenBank/DDBJ whole genome shotgun (WGS) entry which is preliminary data.</text>
</comment>
<evidence type="ECO:0000313" key="2">
    <source>
        <dbReference type="EMBL" id="THD65782.1"/>
    </source>
</evidence>
<evidence type="ECO:0000256" key="1">
    <source>
        <dbReference type="SAM" id="Phobius"/>
    </source>
</evidence>
<dbReference type="Proteomes" id="UP000305939">
    <property type="component" value="Unassembled WGS sequence"/>
</dbReference>
<accession>A0A4S3LXI7</accession>
<keyword evidence="1" id="KW-1133">Transmembrane helix</keyword>
<reference evidence="2 3" key="1">
    <citation type="submission" date="2019-04" db="EMBL/GenBank/DDBJ databases">
        <title>Draft genome sequence of Robertkochia marina CC-AMO-30D.</title>
        <authorList>
            <person name="Hameed A."/>
            <person name="Lin S.-Y."/>
            <person name="Shahina M."/>
            <person name="Lai W.-A."/>
            <person name="Young C.-C."/>
        </authorList>
    </citation>
    <scope>NUCLEOTIDE SEQUENCE [LARGE SCALE GENOMIC DNA]</scope>
    <source>
        <strain evidence="2 3">CC-AMO-30D</strain>
    </source>
</reference>
<dbReference type="RefSeq" id="WP_136337066.1">
    <property type="nucleotide sequence ID" value="NZ_QXMP01000002.1"/>
</dbReference>
<proteinExistence type="predicted"/>
<sequence length="127" mass="14295">MSTQEEKEMDDFIRKMVVDTGLEKPSPDLKSSIMKGLKKKYSGVVYRSLISKKGWGLMFISLAAYIAFAFYNPFGVESIGVDLFPWDLSGLFGQSSTVTLSAIGIFGFMMVIQVLLLKRMLDQDFKK</sequence>
<dbReference type="EMBL" id="SSMC01000004">
    <property type="protein sequence ID" value="THD65782.1"/>
    <property type="molecule type" value="Genomic_DNA"/>
</dbReference>
<keyword evidence="3" id="KW-1185">Reference proteome</keyword>
<protein>
    <submittedName>
        <fullName evidence="2">Uncharacterized protein</fullName>
    </submittedName>
</protein>
<dbReference type="OrthoDB" id="1442507at2"/>
<evidence type="ECO:0000313" key="3">
    <source>
        <dbReference type="Proteomes" id="UP000305939"/>
    </source>
</evidence>
<keyword evidence="1" id="KW-0812">Transmembrane</keyword>
<keyword evidence="1" id="KW-0472">Membrane</keyword>
<feature type="transmembrane region" description="Helical" evidence="1">
    <location>
        <begin position="91"/>
        <end position="117"/>
    </location>
</feature>
<organism evidence="2 3">
    <name type="scientific">Robertkochia marina</name>
    <dbReference type="NCBI Taxonomy" id="1227945"/>
    <lineage>
        <taxon>Bacteria</taxon>
        <taxon>Pseudomonadati</taxon>
        <taxon>Bacteroidota</taxon>
        <taxon>Flavobacteriia</taxon>
        <taxon>Flavobacteriales</taxon>
        <taxon>Flavobacteriaceae</taxon>
        <taxon>Robertkochia</taxon>
    </lineage>
</organism>